<proteinExistence type="predicted"/>
<comment type="caution">
    <text evidence="1">The sequence shown here is derived from an EMBL/GenBank/DDBJ whole genome shotgun (WGS) entry which is preliminary data.</text>
</comment>
<accession>A0A5B7J565</accession>
<protein>
    <submittedName>
        <fullName evidence="1">Uncharacterized protein</fullName>
    </submittedName>
</protein>
<gene>
    <name evidence="1" type="ORF">E2C01_082526</name>
</gene>
<evidence type="ECO:0000313" key="1">
    <source>
        <dbReference type="EMBL" id="MPC87654.1"/>
    </source>
</evidence>
<sequence>MFREATVILAPFTTITTTTTLCCLLLSTVYPTVLQSSSTNQPTNRENKATISQHSGCFDVVHYHSLNAQQETVMLTKSITFNIRVHLLITHSPV</sequence>
<evidence type="ECO:0000313" key="2">
    <source>
        <dbReference type="Proteomes" id="UP000324222"/>
    </source>
</evidence>
<organism evidence="1 2">
    <name type="scientific">Portunus trituberculatus</name>
    <name type="common">Swimming crab</name>
    <name type="synonym">Neptunus trituberculatus</name>
    <dbReference type="NCBI Taxonomy" id="210409"/>
    <lineage>
        <taxon>Eukaryota</taxon>
        <taxon>Metazoa</taxon>
        <taxon>Ecdysozoa</taxon>
        <taxon>Arthropoda</taxon>
        <taxon>Crustacea</taxon>
        <taxon>Multicrustacea</taxon>
        <taxon>Malacostraca</taxon>
        <taxon>Eumalacostraca</taxon>
        <taxon>Eucarida</taxon>
        <taxon>Decapoda</taxon>
        <taxon>Pleocyemata</taxon>
        <taxon>Brachyura</taxon>
        <taxon>Eubrachyura</taxon>
        <taxon>Portunoidea</taxon>
        <taxon>Portunidae</taxon>
        <taxon>Portuninae</taxon>
        <taxon>Portunus</taxon>
    </lineage>
</organism>
<reference evidence="1 2" key="1">
    <citation type="submission" date="2019-05" db="EMBL/GenBank/DDBJ databases">
        <title>Another draft genome of Portunus trituberculatus and its Hox gene families provides insights of decapod evolution.</title>
        <authorList>
            <person name="Jeong J.-H."/>
            <person name="Song I."/>
            <person name="Kim S."/>
            <person name="Choi T."/>
            <person name="Kim D."/>
            <person name="Ryu S."/>
            <person name="Kim W."/>
        </authorList>
    </citation>
    <scope>NUCLEOTIDE SEQUENCE [LARGE SCALE GENOMIC DNA]</scope>
    <source>
        <tissue evidence="1">Muscle</tissue>
    </source>
</reference>
<dbReference type="Proteomes" id="UP000324222">
    <property type="component" value="Unassembled WGS sequence"/>
</dbReference>
<dbReference type="EMBL" id="VSRR010075185">
    <property type="protein sequence ID" value="MPC87654.1"/>
    <property type="molecule type" value="Genomic_DNA"/>
</dbReference>
<dbReference type="AlphaFoldDB" id="A0A5B7J565"/>
<name>A0A5B7J565_PORTR</name>
<keyword evidence="2" id="KW-1185">Reference proteome</keyword>